<dbReference type="Pfam" id="PF19650">
    <property type="entry name" value="DUF6153"/>
    <property type="match status" value="1"/>
</dbReference>
<evidence type="ECO:0000256" key="1">
    <source>
        <dbReference type="SAM" id="MobiDB-lite"/>
    </source>
</evidence>
<accession>A0A4V2PHP0</accession>
<evidence type="ECO:0000313" key="4">
    <source>
        <dbReference type="Proteomes" id="UP000295560"/>
    </source>
</evidence>
<dbReference type="InterPro" id="IPR046151">
    <property type="entry name" value="DUF6153"/>
</dbReference>
<name>A0A4V2PHP0_PSEEN</name>
<organism evidence="3 4">
    <name type="scientific">Pseudonocardia endophytica</name>
    <dbReference type="NCBI Taxonomy" id="401976"/>
    <lineage>
        <taxon>Bacteria</taxon>
        <taxon>Bacillati</taxon>
        <taxon>Actinomycetota</taxon>
        <taxon>Actinomycetes</taxon>
        <taxon>Pseudonocardiales</taxon>
        <taxon>Pseudonocardiaceae</taxon>
        <taxon>Pseudonocardia</taxon>
    </lineage>
</organism>
<feature type="compositionally biased region" description="Basic and acidic residues" evidence="1">
    <location>
        <begin position="113"/>
        <end position="122"/>
    </location>
</feature>
<keyword evidence="2" id="KW-0812">Transmembrane</keyword>
<evidence type="ECO:0000256" key="2">
    <source>
        <dbReference type="SAM" id="Phobius"/>
    </source>
</evidence>
<feature type="region of interest" description="Disordered" evidence="1">
    <location>
        <begin position="43"/>
        <end position="73"/>
    </location>
</feature>
<reference evidence="3 4" key="1">
    <citation type="submission" date="2019-03" db="EMBL/GenBank/DDBJ databases">
        <title>Sequencing the genomes of 1000 actinobacteria strains.</title>
        <authorList>
            <person name="Klenk H.-P."/>
        </authorList>
    </citation>
    <scope>NUCLEOTIDE SEQUENCE [LARGE SCALE GENOMIC DNA]</scope>
    <source>
        <strain evidence="3 4">DSM 44969</strain>
    </source>
</reference>
<sequence>MTATATRLLPVVVALVLGLLGMHALVVGDAGMRDAPMSMDSIPAAAPSEPRSVDRAGEGPAAMPAVNASHGDHGPSTHPMLHLCLAVLAGLMVLLLGIALLRTEPAAVTTTAERGRGRREPPVRPPPTSVRLARLCVMRN</sequence>
<gene>
    <name evidence="3" type="ORF">EV378_5442</name>
</gene>
<keyword evidence="2" id="KW-0472">Membrane</keyword>
<evidence type="ECO:0000313" key="3">
    <source>
        <dbReference type="EMBL" id="TCK21456.1"/>
    </source>
</evidence>
<keyword evidence="2" id="KW-1133">Transmembrane helix</keyword>
<dbReference type="EMBL" id="SMFZ01000002">
    <property type="protein sequence ID" value="TCK21456.1"/>
    <property type="molecule type" value="Genomic_DNA"/>
</dbReference>
<dbReference type="RefSeq" id="WP_132430204.1">
    <property type="nucleotide sequence ID" value="NZ_SMFZ01000002.1"/>
</dbReference>
<dbReference type="Proteomes" id="UP000295560">
    <property type="component" value="Unassembled WGS sequence"/>
</dbReference>
<proteinExistence type="predicted"/>
<feature type="transmembrane region" description="Helical" evidence="2">
    <location>
        <begin position="80"/>
        <end position="101"/>
    </location>
</feature>
<comment type="caution">
    <text evidence="3">The sequence shown here is derived from an EMBL/GenBank/DDBJ whole genome shotgun (WGS) entry which is preliminary data.</text>
</comment>
<feature type="region of interest" description="Disordered" evidence="1">
    <location>
        <begin position="107"/>
        <end position="128"/>
    </location>
</feature>
<protein>
    <submittedName>
        <fullName evidence="3">Uncharacterized protein</fullName>
    </submittedName>
</protein>
<keyword evidence="4" id="KW-1185">Reference proteome</keyword>
<dbReference type="AlphaFoldDB" id="A0A4V2PHP0"/>